<accession>A0A0H2XSF5</accession>
<organism evidence="1">
    <name type="scientific">Burkholderia orbicola (strain AU 1054)</name>
    <dbReference type="NCBI Taxonomy" id="331271"/>
    <lineage>
        <taxon>Bacteria</taxon>
        <taxon>Pseudomonadati</taxon>
        <taxon>Pseudomonadota</taxon>
        <taxon>Betaproteobacteria</taxon>
        <taxon>Burkholderiales</taxon>
        <taxon>Burkholderiaceae</taxon>
        <taxon>Burkholderia</taxon>
        <taxon>Burkholderia cepacia complex</taxon>
        <taxon>Burkholderia orbicola</taxon>
    </lineage>
</organism>
<dbReference type="EMBL" id="CP000378">
    <property type="protein sequence ID" value="ABF77457.1"/>
    <property type="molecule type" value="Genomic_DNA"/>
</dbReference>
<dbReference type="GO" id="GO:0032259">
    <property type="term" value="P:methylation"/>
    <property type="evidence" value="ECO:0007669"/>
    <property type="project" value="UniProtKB-KW"/>
</dbReference>
<dbReference type="GO" id="GO:0008168">
    <property type="term" value="F:methyltransferase activity"/>
    <property type="evidence" value="ECO:0007669"/>
    <property type="project" value="UniProtKB-KW"/>
</dbReference>
<sequence>MGFEAHGGECVFTSEWNDFSKKTYLENYGDRHPFVGDC</sequence>
<protein>
    <submittedName>
        <fullName evidence="1">DNA (Cytosine-5-)-methyltransferase</fullName>
    </submittedName>
</protein>
<dbReference type="AlphaFoldDB" id="A0A0H2XSF5"/>
<proteinExistence type="predicted"/>
<evidence type="ECO:0000313" key="1">
    <source>
        <dbReference type="EMBL" id="ABF77457.1"/>
    </source>
</evidence>
<gene>
    <name evidence="1" type="ordered locus">Bcen_2558</name>
</gene>
<name>A0A0H2XSF5_BURO1</name>
<dbReference type="HOGENOM" id="CLU_3325441_0_0_4"/>
<reference evidence="1" key="1">
    <citation type="submission" date="2006-05" db="EMBL/GenBank/DDBJ databases">
        <title>Complete sequence of chromosome 1 of Burkholderia cenocepacia AU 1054.</title>
        <authorList>
            <consortium name="US DOE Joint Genome Institute"/>
            <person name="Copeland A."/>
            <person name="Lucas S."/>
            <person name="Lapidus A."/>
            <person name="Barry K."/>
            <person name="Detter J.C."/>
            <person name="Glavina del Rio T."/>
            <person name="Hammon N."/>
            <person name="Israni S."/>
            <person name="Dalin E."/>
            <person name="Tice H."/>
            <person name="Pitluck S."/>
            <person name="Chain P."/>
            <person name="Malfatti S."/>
            <person name="Shin M."/>
            <person name="Vergez L."/>
            <person name="Schmutz J."/>
            <person name="Larimer F."/>
            <person name="Land M."/>
            <person name="Hauser L."/>
            <person name="Kyrpides N."/>
            <person name="Lykidis A."/>
            <person name="LiPuma J.J."/>
            <person name="Konstantinidis K."/>
            <person name="Tiedje J.M."/>
            <person name="Richardson P."/>
        </authorList>
    </citation>
    <scope>NUCLEOTIDE SEQUENCE [LARGE SCALE GENOMIC DNA]</scope>
    <source>
        <strain evidence="1">AU 1054</strain>
    </source>
</reference>
<keyword evidence="1" id="KW-0808">Transferase</keyword>
<keyword evidence="1" id="KW-0489">Methyltransferase</keyword>